<feature type="domain" description="MADS-box" evidence="7">
    <location>
        <begin position="40"/>
        <end position="100"/>
    </location>
</feature>
<dbReference type="SMART" id="SM00432">
    <property type="entry name" value="MADS"/>
    <property type="match status" value="1"/>
</dbReference>
<keyword evidence="3" id="KW-0238">DNA-binding</keyword>
<gene>
    <name evidence="8" type="ORF">C5167_009243</name>
</gene>
<name>A0A4Y7JZQ9_PAPSO</name>
<evidence type="ECO:0000256" key="6">
    <source>
        <dbReference type="SAM" id="SignalP"/>
    </source>
</evidence>
<evidence type="ECO:0000256" key="1">
    <source>
        <dbReference type="ARBA" id="ARBA00004123"/>
    </source>
</evidence>
<keyword evidence="2" id="KW-0805">Transcription regulation</keyword>
<dbReference type="Proteomes" id="UP000316621">
    <property type="component" value="Chromosome 6"/>
</dbReference>
<dbReference type="PROSITE" id="PS50066">
    <property type="entry name" value="MADS_BOX_2"/>
    <property type="match status" value="1"/>
</dbReference>
<evidence type="ECO:0000256" key="4">
    <source>
        <dbReference type="ARBA" id="ARBA00023163"/>
    </source>
</evidence>
<dbReference type="GO" id="GO:0005634">
    <property type="term" value="C:nucleus"/>
    <property type="evidence" value="ECO:0007669"/>
    <property type="project" value="UniProtKB-SubCell"/>
</dbReference>
<keyword evidence="6" id="KW-0732">Signal</keyword>
<keyword evidence="4" id="KW-0804">Transcription</keyword>
<feature type="signal peptide" evidence="6">
    <location>
        <begin position="1"/>
        <end position="21"/>
    </location>
</feature>
<dbReference type="Gramene" id="RZC65552">
    <property type="protein sequence ID" value="RZC65552"/>
    <property type="gene ID" value="C5167_009243"/>
</dbReference>
<dbReference type="InterPro" id="IPR002100">
    <property type="entry name" value="TF_MADSbox"/>
</dbReference>
<evidence type="ECO:0000256" key="3">
    <source>
        <dbReference type="ARBA" id="ARBA00023125"/>
    </source>
</evidence>
<keyword evidence="9" id="KW-1185">Reference proteome</keyword>
<dbReference type="STRING" id="3469.A0A4Y7JZQ9"/>
<reference evidence="8 9" key="1">
    <citation type="journal article" date="2018" name="Science">
        <title>The opium poppy genome and morphinan production.</title>
        <authorList>
            <person name="Guo L."/>
            <person name="Winzer T."/>
            <person name="Yang X."/>
            <person name="Li Y."/>
            <person name="Ning Z."/>
            <person name="He Z."/>
            <person name="Teodor R."/>
            <person name="Lu Y."/>
            <person name="Bowser T.A."/>
            <person name="Graham I.A."/>
            <person name="Ye K."/>
        </authorList>
    </citation>
    <scope>NUCLEOTIDE SEQUENCE [LARGE SCALE GENOMIC DNA]</scope>
    <source>
        <strain evidence="9">cv. HN1</strain>
        <tissue evidence="8">Leaves</tissue>
    </source>
</reference>
<dbReference type="InterPro" id="IPR036879">
    <property type="entry name" value="TF_MADSbox_sf"/>
</dbReference>
<dbReference type="AlphaFoldDB" id="A0A4Y7JZQ9"/>
<organism evidence="8 9">
    <name type="scientific">Papaver somniferum</name>
    <name type="common">Opium poppy</name>
    <dbReference type="NCBI Taxonomy" id="3469"/>
    <lineage>
        <taxon>Eukaryota</taxon>
        <taxon>Viridiplantae</taxon>
        <taxon>Streptophyta</taxon>
        <taxon>Embryophyta</taxon>
        <taxon>Tracheophyta</taxon>
        <taxon>Spermatophyta</taxon>
        <taxon>Magnoliopsida</taxon>
        <taxon>Ranunculales</taxon>
        <taxon>Papaveraceae</taxon>
        <taxon>Papaveroideae</taxon>
        <taxon>Papaver</taxon>
    </lineage>
</organism>
<dbReference type="OMA" id="VANEGHV"/>
<dbReference type="SUPFAM" id="SSF55455">
    <property type="entry name" value="SRF-like"/>
    <property type="match status" value="1"/>
</dbReference>
<sequence length="303" mass="34263">MHFGLFCIIRLPSFLLPSLETINIQSAYLLGSGFCFPETMGRAKLEIKKIKEYGPRQGVYTNRKSGVVKKADELAILCNIDVALTMFSPAGRPTTFASNGRSEEIYLRYFRSPETRRGHVLDASVILSLLLSSIYGVSSLIFAFCDYVVVPRLAYSWEAQISEARTRIDGDNIEALKEEINLINEKVKDTSDKLRIYIPVVEDIRSIMVAEFYERILAYSLLRLEVQWDELTREWVNNVPQHSAESIKIPVEDIENMETMLVDSADSEQINELLGKGKVVESVNDPEAEKDNLASEVAYEGYA</sequence>
<evidence type="ECO:0000313" key="8">
    <source>
        <dbReference type="EMBL" id="RZC65552.1"/>
    </source>
</evidence>
<feature type="chain" id="PRO_5021317224" description="MADS-box domain-containing protein" evidence="6">
    <location>
        <begin position="22"/>
        <end position="303"/>
    </location>
</feature>
<dbReference type="PANTHER" id="PTHR48019">
    <property type="entry name" value="SERUM RESPONSE FACTOR HOMOLOG"/>
    <property type="match status" value="1"/>
</dbReference>
<dbReference type="InterPro" id="IPR050142">
    <property type="entry name" value="MADS-box/MEF2_TF"/>
</dbReference>
<accession>A0A4Y7JZQ9</accession>
<protein>
    <recommendedName>
        <fullName evidence="7">MADS-box domain-containing protein</fullName>
    </recommendedName>
</protein>
<dbReference type="PRINTS" id="PR00404">
    <property type="entry name" value="MADSDOMAIN"/>
</dbReference>
<keyword evidence="5" id="KW-0539">Nucleus</keyword>
<dbReference type="GO" id="GO:0003677">
    <property type="term" value="F:DNA binding"/>
    <property type="evidence" value="ECO:0007669"/>
    <property type="project" value="UniProtKB-KW"/>
</dbReference>
<dbReference type="Pfam" id="PF00319">
    <property type="entry name" value="SRF-TF"/>
    <property type="match status" value="1"/>
</dbReference>
<evidence type="ECO:0000256" key="5">
    <source>
        <dbReference type="ARBA" id="ARBA00023242"/>
    </source>
</evidence>
<dbReference type="Gene3D" id="3.40.1810.10">
    <property type="entry name" value="Transcription factor, MADS-box"/>
    <property type="match status" value="1"/>
</dbReference>
<dbReference type="EMBL" id="CM010720">
    <property type="protein sequence ID" value="RZC65552.1"/>
    <property type="molecule type" value="Genomic_DNA"/>
</dbReference>
<comment type="subcellular location">
    <subcellularLocation>
        <location evidence="1">Nucleus</location>
    </subcellularLocation>
</comment>
<evidence type="ECO:0000313" key="9">
    <source>
        <dbReference type="Proteomes" id="UP000316621"/>
    </source>
</evidence>
<evidence type="ECO:0000259" key="7">
    <source>
        <dbReference type="PROSITE" id="PS50066"/>
    </source>
</evidence>
<proteinExistence type="predicted"/>
<evidence type="ECO:0000256" key="2">
    <source>
        <dbReference type="ARBA" id="ARBA00023015"/>
    </source>
</evidence>
<dbReference type="GO" id="GO:0046983">
    <property type="term" value="F:protein dimerization activity"/>
    <property type="evidence" value="ECO:0007669"/>
    <property type="project" value="InterPro"/>
</dbReference>